<feature type="transmembrane region" description="Helical" evidence="1">
    <location>
        <begin position="255"/>
        <end position="273"/>
    </location>
</feature>
<dbReference type="Proteomes" id="UP000250125">
    <property type="component" value="Chromosome"/>
</dbReference>
<feature type="transmembrane region" description="Helical" evidence="1">
    <location>
        <begin position="125"/>
        <end position="150"/>
    </location>
</feature>
<evidence type="ECO:0000313" key="2">
    <source>
        <dbReference type="EMBL" id="ASJ08872.1"/>
    </source>
</evidence>
<dbReference type="GeneID" id="33317851"/>
<keyword evidence="1" id="KW-0812">Transmembrane</keyword>
<feature type="transmembrane region" description="Helical" evidence="1">
    <location>
        <begin position="81"/>
        <end position="104"/>
    </location>
</feature>
<evidence type="ECO:0008006" key="4">
    <source>
        <dbReference type="Google" id="ProtNLM"/>
    </source>
</evidence>
<dbReference type="OrthoDB" id="101940at2157"/>
<feature type="transmembrane region" description="Helical" evidence="1">
    <location>
        <begin position="162"/>
        <end position="189"/>
    </location>
</feature>
<organism evidence="2 3">
    <name type="scientific">Thermococcus siculi</name>
    <dbReference type="NCBI Taxonomy" id="72803"/>
    <lineage>
        <taxon>Archaea</taxon>
        <taxon>Methanobacteriati</taxon>
        <taxon>Methanobacteriota</taxon>
        <taxon>Thermococci</taxon>
        <taxon>Thermococcales</taxon>
        <taxon>Thermococcaceae</taxon>
        <taxon>Thermococcus</taxon>
    </lineage>
</organism>
<dbReference type="EMBL" id="CP015103">
    <property type="protein sequence ID" value="ASJ08872.1"/>
    <property type="molecule type" value="Genomic_DNA"/>
</dbReference>
<gene>
    <name evidence="2" type="ORF">A3L11_06395</name>
</gene>
<reference evidence="2 3" key="1">
    <citation type="submission" date="2016-04" db="EMBL/GenBank/DDBJ databases">
        <title>Complete genome sequence of Thermococcus siculi type strain RG-20.</title>
        <authorList>
            <person name="Oger P.M."/>
        </authorList>
    </citation>
    <scope>NUCLEOTIDE SEQUENCE [LARGE SCALE GENOMIC DNA]</scope>
    <source>
        <strain evidence="2 3">RG-20</strain>
    </source>
</reference>
<dbReference type="AlphaFoldDB" id="A0A2Z2MKH1"/>
<keyword evidence="3" id="KW-1185">Reference proteome</keyword>
<dbReference type="KEGG" id="tsl:A3L11_06395"/>
<feature type="transmembrane region" description="Helical" evidence="1">
    <location>
        <begin position="209"/>
        <end position="235"/>
    </location>
</feature>
<evidence type="ECO:0000256" key="1">
    <source>
        <dbReference type="SAM" id="Phobius"/>
    </source>
</evidence>
<feature type="transmembrane region" description="Helical" evidence="1">
    <location>
        <begin position="20"/>
        <end position="39"/>
    </location>
</feature>
<keyword evidence="1" id="KW-1133">Transmembrane helix</keyword>
<name>A0A2Z2MKH1_9EURY</name>
<sequence>MGAIDAFVKTFSLILENKRLYLLALILALILAPIGAYLVPNELSYNYNQTSMQKGNVIVEEYGGPSEDELMDLFTQLMKGLAVYLLITMVLSSIFEYGVVKGALAHLAGEEPSLGELLGEGVRHFIGVFIINLIYSLIALAFIGVAFIPIAVGVMTLPAGGVLIFLGLVLLLPIAALVTSLSALSIPLYADKGKVGAAFEAFGLVFRNILSSIGFGFLMWVGIIGVGMISAPIAFVTEAFLNQGAGVYVSALLQAPFNALLYVFIWVAGVAFYKELQRMEELKKVDVELAELGIDI</sequence>
<accession>A0A2Z2MKH1</accession>
<dbReference type="RefSeq" id="WP_088856108.1">
    <property type="nucleotide sequence ID" value="NZ_CP015103.1"/>
</dbReference>
<evidence type="ECO:0000313" key="3">
    <source>
        <dbReference type="Proteomes" id="UP000250125"/>
    </source>
</evidence>
<protein>
    <recommendedName>
        <fullName evidence="4">Glycerophosphoryl diester phosphodiesterase membrane domain-containing protein</fullName>
    </recommendedName>
</protein>
<keyword evidence="1" id="KW-0472">Membrane</keyword>
<proteinExistence type="predicted"/>